<gene>
    <name evidence="2" type="ORF">PGLA1383_LOCUS11519</name>
</gene>
<dbReference type="InterPro" id="IPR035979">
    <property type="entry name" value="RBD_domain_sf"/>
</dbReference>
<dbReference type="SUPFAM" id="SSF54928">
    <property type="entry name" value="RNA-binding domain, RBD"/>
    <property type="match status" value="1"/>
</dbReference>
<protein>
    <recommendedName>
        <fullName evidence="1">Mei2-like C-terminal RNA recognition motif domain-containing protein</fullName>
    </recommendedName>
</protein>
<evidence type="ECO:0000313" key="2">
    <source>
        <dbReference type="EMBL" id="CAE8592902.1"/>
    </source>
</evidence>
<dbReference type="InterPro" id="IPR012677">
    <property type="entry name" value="Nucleotide-bd_a/b_plait_sf"/>
</dbReference>
<reference evidence="2" key="1">
    <citation type="submission" date="2021-02" db="EMBL/GenBank/DDBJ databases">
        <authorList>
            <person name="Dougan E. K."/>
            <person name="Rhodes N."/>
            <person name="Thang M."/>
            <person name="Chan C."/>
        </authorList>
    </citation>
    <scope>NUCLEOTIDE SEQUENCE</scope>
</reference>
<dbReference type="OMA" id="DMRRICK"/>
<evidence type="ECO:0000313" key="3">
    <source>
        <dbReference type="Proteomes" id="UP000654075"/>
    </source>
</evidence>
<organism evidence="2 3">
    <name type="scientific">Polarella glacialis</name>
    <name type="common">Dinoflagellate</name>
    <dbReference type="NCBI Taxonomy" id="89957"/>
    <lineage>
        <taxon>Eukaryota</taxon>
        <taxon>Sar</taxon>
        <taxon>Alveolata</taxon>
        <taxon>Dinophyceae</taxon>
        <taxon>Suessiales</taxon>
        <taxon>Suessiaceae</taxon>
        <taxon>Polarella</taxon>
    </lineage>
</organism>
<feature type="non-terminal residue" evidence="2">
    <location>
        <position position="100"/>
    </location>
</feature>
<evidence type="ECO:0000259" key="1">
    <source>
        <dbReference type="Pfam" id="PF04059"/>
    </source>
</evidence>
<proteinExistence type="predicted"/>
<dbReference type="OrthoDB" id="417481at2759"/>
<dbReference type="Proteomes" id="UP000654075">
    <property type="component" value="Unassembled WGS sequence"/>
</dbReference>
<dbReference type="Gene3D" id="3.30.70.330">
    <property type="match status" value="1"/>
</dbReference>
<sequence>ERSLQSSANDGPPTTAMLRNIPNKFTQASLLEEIDAEGFSNTYDFFYLPMDVRNKANVGYAFVNFLDSSVMTRFIDHFEGYQFKKYNSQKIATVSPAHVQ</sequence>
<dbReference type="Pfam" id="PF04059">
    <property type="entry name" value="RRM_2"/>
    <property type="match status" value="1"/>
</dbReference>
<dbReference type="CDD" id="cd12277">
    <property type="entry name" value="RRM3_MEI2_EAR1_like"/>
    <property type="match status" value="1"/>
</dbReference>
<name>A0A813E4R1_POLGL</name>
<dbReference type="GO" id="GO:0003676">
    <property type="term" value="F:nucleic acid binding"/>
    <property type="evidence" value="ECO:0007669"/>
    <property type="project" value="InterPro"/>
</dbReference>
<dbReference type="EMBL" id="CAJNNV010005972">
    <property type="protein sequence ID" value="CAE8592902.1"/>
    <property type="molecule type" value="Genomic_DNA"/>
</dbReference>
<dbReference type="InterPro" id="IPR007201">
    <property type="entry name" value="Mei2-like_Rrm_C"/>
</dbReference>
<feature type="non-terminal residue" evidence="2">
    <location>
        <position position="1"/>
    </location>
</feature>
<accession>A0A813E4R1</accession>
<feature type="domain" description="Mei2-like C-terminal RNA recognition motif" evidence="1">
    <location>
        <begin position="14"/>
        <end position="100"/>
    </location>
</feature>
<dbReference type="AlphaFoldDB" id="A0A813E4R1"/>
<keyword evidence="3" id="KW-1185">Reference proteome</keyword>
<comment type="caution">
    <text evidence="2">The sequence shown here is derived from an EMBL/GenBank/DDBJ whole genome shotgun (WGS) entry which is preliminary data.</text>
</comment>